<dbReference type="Proteomes" id="UP000011115">
    <property type="component" value="Unassembled WGS sequence"/>
</dbReference>
<sequence length="61" mass="6827">MSDNGTIYPKPLRRKGEKGGAVETNSDIDKKSSTFSMIQGETYKQNSVKFRKLTTNIDSNI</sequence>
<proteinExistence type="predicted"/>
<dbReference type="HOGENOM" id="CLU_2927204_0_0_1"/>
<feature type="region of interest" description="Disordered" evidence="1">
    <location>
        <begin position="1"/>
        <end position="28"/>
    </location>
</feature>
<dbReference type="AlphaFoldDB" id="M1CZ00"/>
<dbReference type="Gramene" id="PGSC0003DMT400077856">
    <property type="protein sequence ID" value="PGSC0003DMT400077856"/>
    <property type="gene ID" value="PGSC0003DMG400030287"/>
</dbReference>
<protein>
    <submittedName>
        <fullName evidence="2">Uncharacterized protein</fullName>
    </submittedName>
</protein>
<evidence type="ECO:0000313" key="3">
    <source>
        <dbReference type="Proteomes" id="UP000011115"/>
    </source>
</evidence>
<keyword evidence="3" id="KW-1185">Reference proteome</keyword>
<dbReference type="EnsemblPlants" id="PGSC0003DMT400077856">
    <property type="protein sequence ID" value="PGSC0003DMT400077856"/>
    <property type="gene ID" value="PGSC0003DMG400030287"/>
</dbReference>
<name>M1CZ00_SOLTU</name>
<accession>M1CZ00</accession>
<evidence type="ECO:0000256" key="1">
    <source>
        <dbReference type="SAM" id="MobiDB-lite"/>
    </source>
</evidence>
<evidence type="ECO:0000313" key="2">
    <source>
        <dbReference type="EnsemblPlants" id="PGSC0003DMT400077856"/>
    </source>
</evidence>
<organism evidence="2 3">
    <name type="scientific">Solanum tuberosum</name>
    <name type="common">Potato</name>
    <dbReference type="NCBI Taxonomy" id="4113"/>
    <lineage>
        <taxon>Eukaryota</taxon>
        <taxon>Viridiplantae</taxon>
        <taxon>Streptophyta</taxon>
        <taxon>Embryophyta</taxon>
        <taxon>Tracheophyta</taxon>
        <taxon>Spermatophyta</taxon>
        <taxon>Magnoliopsida</taxon>
        <taxon>eudicotyledons</taxon>
        <taxon>Gunneridae</taxon>
        <taxon>Pentapetalae</taxon>
        <taxon>asterids</taxon>
        <taxon>lamiids</taxon>
        <taxon>Solanales</taxon>
        <taxon>Solanaceae</taxon>
        <taxon>Solanoideae</taxon>
        <taxon>Solaneae</taxon>
        <taxon>Solanum</taxon>
    </lineage>
</organism>
<reference evidence="3" key="1">
    <citation type="journal article" date="2011" name="Nature">
        <title>Genome sequence and analysis of the tuber crop potato.</title>
        <authorList>
            <consortium name="The Potato Genome Sequencing Consortium"/>
        </authorList>
    </citation>
    <scope>NUCLEOTIDE SEQUENCE [LARGE SCALE GENOMIC DNA]</scope>
    <source>
        <strain evidence="3">cv. DM1-3 516 R44</strain>
    </source>
</reference>
<reference evidence="2" key="2">
    <citation type="submission" date="2015-06" db="UniProtKB">
        <authorList>
            <consortium name="EnsemblPlants"/>
        </authorList>
    </citation>
    <scope>IDENTIFICATION</scope>
    <source>
        <strain evidence="2">DM1-3 516 R44</strain>
    </source>
</reference>